<proteinExistence type="predicted"/>
<feature type="compositionally biased region" description="Basic and acidic residues" evidence="1">
    <location>
        <begin position="63"/>
        <end position="73"/>
    </location>
</feature>
<protein>
    <submittedName>
        <fullName evidence="2">Uncharacterized protein</fullName>
    </submittedName>
</protein>
<evidence type="ECO:0000313" key="3">
    <source>
        <dbReference type="Proteomes" id="UP001174691"/>
    </source>
</evidence>
<accession>A0AA38VJ53</accession>
<gene>
    <name evidence="2" type="ORF">NKR19_g9767</name>
</gene>
<evidence type="ECO:0000256" key="1">
    <source>
        <dbReference type="SAM" id="MobiDB-lite"/>
    </source>
</evidence>
<feature type="compositionally biased region" description="Low complexity" evidence="1">
    <location>
        <begin position="1"/>
        <end position="11"/>
    </location>
</feature>
<feature type="compositionally biased region" description="Pro residues" evidence="1">
    <location>
        <begin position="28"/>
        <end position="38"/>
    </location>
</feature>
<dbReference type="Proteomes" id="UP001174691">
    <property type="component" value="Unassembled WGS sequence"/>
</dbReference>
<keyword evidence="3" id="KW-1185">Reference proteome</keyword>
<feature type="compositionally biased region" description="Low complexity" evidence="1">
    <location>
        <begin position="49"/>
        <end position="61"/>
    </location>
</feature>
<evidence type="ECO:0000313" key="2">
    <source>
        <dbReference type="EMBL" id="KAJ9130746.1"/>
    </source>
</evidence>
<organism evidence="2 3">
    <name type="scientific">Coniochaeta hoffmannii</name>
    <dbReference type="NCBI Taxonomy" id="91930"/>
    <lineage>
        <taxon>Eukaryota</taxon>
        <taxon>Fungi</taxon>
        <taxon>Dikarya</taxon>
        <taxon>Ascomycota</taxon>
        <taxon>Pezizomycotina</taxon>
        <taxon>Sordariomycetes</taxon>
        <taxon>Sordariomycetidae</taxon>
        <taxon>Coniochaetales</taxon>
        <taxon>Coniochaetaceae</taxon>
        <taxon>Coniochaeta</taxon>
    </lineage>
</organism>
<dbReference type="AlphaFoldDB" id="A0AA38VJ53"/>
<name>A0AA38VJ53_9PEZI</name>
<comment type="caution">
    <text evidence="2">The sequence shown here is derived from an EMBL/GenBank/DDBJ whole genome shotgun (WGS) entry which is preliminary data.</text>
</comment>
<reference evidence="2" key="1">
    <citation type="submission" date="2022-07" db="EMBL/GenBank/DDBJ databases">
        <title>Fungi with potential for degradation of polypropylene.</title>
        <authorList>
            <person name="Gostincar C."/>
        </authorList>
    </citation>
    <scope>NUCLEOTIDE SEQUENCE</scope>
    <source>
        <strain evidence="2">EXF-13287</strain>
    </source>
</reference>
<sequence>MVITNHTTNHTTTHRRHPSSTSSNWRRPPSPSVPPGNHRPPDNHGPHPSSSSSSSSSNWRRSSSHEPEFSRAELHRRHSGIDANLNYVEGHTIHTDYTRYKSLSIVAKSAREAYHDAAWTMAVWPDDSPDPDRYPRGPVQTGEGGGEERWYYQEDHEVLARLAAEAARTARL</sequence>
<dbReference type="EMBL" id="JANBVN010000256">
    <property type="protein sequence ID" value="KAJ9130746.1"/>
    <property type="molecule type" value="Genomic_DNA"/>
</dbReference>
<feature type="region of interest" description="Disordered" evidence="1">
    <location>
        <begin position="1"/>
        <end position="73"/>
    </location>
</feature>